<comment type="caution">
    <text evidence="1">The sequence shown here is derived from an EMBL/GenBank/DDBJ whole genome shotgun (WGS) entry which is preliminary data.</text>
</comment>
<dbReference type="AlphaFoldDB" id="A0AAE1CT25"/>
<proteinExistence type="predicted"/>
<dbReference type="EMBL" id="JAWDGP010006886">
    <property type="protein sequence ID" value="KAK3733680.1"/>
    <property type="molecule type" value="Genomic_DNA"/>
</dbReference>
<evidence type="ECO:0000313" key="1">
    <source>
        <dbReference type="EMBL" id="KAK3733680.1"/>
    </source>
</evidence>
<organism evidence="1 2">
    <name type="scientific">Elysia crispata</name>
    <name type="common">lettuce slug</name>
    <dbReference type="NCBI Taxonomy" id="231223"/>
    <lineage>
        <taxon>Eukaryota</taxon>
        <taxon>Metazoa</taxon>
        <taxon>Spiralia</taxon>
        <taxon>Lophotrochozoa</taxon>
        <taxon>Mollusca</taxon>
        <taxon>Gastropoda</taxon>
        <taxon>Heterobranchia</taxon>
        <taxon>Euthyneura</taxon>
        <taxon>Panpulmonata</taxon>
        <taxon>Sacoglossa</taxon>
        <taxon>Placobranchoidea</taxon>
        <taxon>Plakobranchidae</taxon>
        <taxon>Elysia</taxon>
    </lineage>
</organism>
<sequence length="187" mass="20793">MVREREQLHMPEIHVRCRPASPACRGGVEGQRLTLRGPNFVGSCWNPSHSGQTRRNAVSNTPDRLSYRSAVLQISCLTERLSYRAAVLQIGCLTDRLSYRSAVLQIGCLTDRLSYRAAVLQSGCLTDRLSYRSAVLQIGCLAERLSYRSAVLQSGCLTDRLSSLVRFSTRIVWIVKITECSTKSQGA</sequence>
<protein>
    <submittedName>
        <fullName evidence="1">Uncharacterized protein</fullName>
    </submittedName>
</protein>
<reference evidence="1" key="1">
    <citation type="journal article" date="2023" name="G3 (Bethesda)">
        <title>A reference genome for the long-term kleptoplast-retaining sea slug Elysia crispata morphotype clarki.</title>
        <authorList>
            <person name="Eastman K.E."/>
            <person name="Pendleton A.L."/>
            <person name="Shaikh M.A."/>
            <person name="Suttiyut T."/>
            <person name="Ogas R."/>
            <person name="Tomko P."/>
            <person name="Gavelis G."/>
            <person name="Widhalm J.R."/>
            <person name="Wisecaver J.H."/>
        </authorList>
    </citation>
    <scope>NUCLEOTIDE SEQUENCE</scope>
    <source>
        <strain evidence="1">ECLA1</strain>
    </source>
</reference>
<gene>
    <name evidence="1" type="ORF">RRG08_004013</name>
</gene>
<accession>A0AAE1CT25</accession>
<name>A0AAE1CT25_9GAST</name>
<dbReference type="Proteomes" id="UP001283361">
    <property type="component" value="Unassembled WGS sequence"/>
</dbReference>
<evidence type="ECO:0000313" key="2">
    <source>
        <dbReference type="Proteomes" id="UP001283361"/>
    </source>
</evidence>
<keyword evidence="2" id="KW-1185">Reference proteome</keyword>